<dbReference type="InterPro" id="IPR001584">
    <property type="entry name" value="Integrase_cat-core"/>
</dbReference>
<evidence type="ECO:0000256" key="1">
    <source>
        <dbReference type="SAM" id="MobiDB-lite"/>
    </source>
</evidence>
<dbReference type="InterPro" id="IPR051917">
    <property type="entry name" value="Transposase-Integrase"/>
</dbReference>
<dbReference type="GO" id="GO:0005829">
    <property type="term" value="C:cytosol"/>
    <property type="evidence" value="ECO:0007669"/>
    <property type="project" value="TreeGrafter"/>
</dbReference>
<gene>
    <name evidence="3" type="ORF">COMA1_10429</name>
</gene>
<dbReference type="GO" id="GO:0004803">
    <property type="term" value="F:transposase activity"/>
    <property type="evidence" value="ECO:0007669"/>
    <property type="project" value="TreeGrafter"/>
</dbReference>
<dbReference type="OrthoDB" id="9803231at2"/>
<name>A0A0S4L6D4_9BACT</name>
<dbReference type="AlphaFoldDB" id="A0A0S4L6D4"/>
<reference evidence="3 4" key="1">
    <citation type="submission" date="2015-10" db="EMBL/GenBank/DDBJ databases">
        <authorList>
            <person name="Gilbert D.G."/>
        </authorList>
    </citation>
    <scope>NUCLEOTIDE SEQUENCE [LARGE SCALE GENOMIC DNA]</scope>
    <source>
        <strain evidence="3">COMA1</strain>
    </source>
</reference>
<feature type="compositionally biased region" description="Polar residues" evidence="1">
    <location>
        <begin position="153"/>
        <end position="162"/>
    </location>
</feature>
<evidence type="ECO:0000313" key="3">
    <source>
        <dbReference type="EMBL" id="CUS32120.1"/>
    </source>
</evidence>
<dbReference type="PROSITE" id="PS50994">
    <property type="entry name" value="INTEGRASE"/>
    <property type="match status" value="1"/>
</dbReference>
<feature type="region of interest" description="Disordered" evidence="1">
    <location>
        <begin position="148"/>
        <end position="180"/>
    </location>
</feature>
<dbReference type="InterPro" id="IPR053392">
    <property type="entry name" value="Transposase_IS30-like"/>
</dbReference>
<dbReference type="EMBL" id="CZQA01000001">
    <property type="protein sequence ID" value="CUS32120.1"/>
    <property type="molecule type" value="Genomic_DNA"/>
</dbReference>
<evidence type="ECO:0000259" key="2">
    <source>
        <dbReference type="PROSITE" id="PS50994"/>
    </source>
</evidence>
<proteinExistence type="predicted"/>
<dbReference type="NCBIfam" id="NF033563">
    <property type="entry name" value="transpos_IS30"/>
    <property type="match status" value="1"/>
</dbReference>
<dbReference type="STRING" id="1742972.COMA1_10429"/>
<evidence type="ECO:0000313" key="4">
    <source>
        <dbReference type="Proteomes" id="UP000199032"/>
    </source>
</evidence>
<sequence>MYTALYVLPRETLRSESVAPLWQACKARRHRVRGQDRRGQILNMTPITEQPADVATQTVPGCWEGDLLKDAHNGSAVGTQVERTTRLVLLVRMDSTVAAGAYRGFTKKLPHVPTPPRKTLTYDRGKGIVDHEQSAPRLAIQMLFADPHGPWQRGTNENTNGQPYRYLPKGTDPSGDTQRE</sequence>
<dbReference type="PANTHER" id="PTHR10948">
    <property type="entry name" value="TRANSPOSASE"/>
    <property type="match status" value="1"/>
</dbReference>
<keyword evidence="4" id="KW-1185">Reference proteome</keyword>
<dbReference type="RefSeq" id="WP_090743048.1">
    <property type="nucleotide sequence ID" value="NZ_CZQA01000001.1"/>
</dbReference>
<dbReference type="Proteomes" id="UP000199032">
    <property type="component" value="Unassembled WGS sequence"/>
</dbReference>
<dbReference type="SUPFAM" id="SSF53098">
    <property type="entry name" value="Ribonuclease H-like"/>
    <property type="match status" value="1"/>
</dbReference>
<dbReference type="InterPro" id="IPR012337">
    <property type="entry name" value="RNaseH-like_sf"/>
</dbReference>
<dbReference type="PANTHER" id="PTHR10948:SF23">
    <property type="entry name" value="TRANSPOSASE INSI FOR INSERTION SEQUENCE ELEMENT IS30A-RELATED"/>
    <property type="match status" value="1"/>
</dbReference>
<dbReference type="GO" id="GO:0015074">
    <property type="term" value="P:DNA integration"/>
    <property type="evidence" value="ECO:0007669"/>
    <property type="project" value="InterPro"/>
</dbReference>
<feature type="domain" description="Integrase catalytic" evidence="2">
    <location>
        <begin position="56"/>
        <end position="180"/>
    </location>
</feature>
<organism evidence="3 4">
    <name type="scientific">Candidatus Nitrospira nitrosa</name>
    <dbReference type="NCBI Taxonomy" id="1742972"/>
    <lineage>
        <taxon>Bacteria</taxon>
        <taxon>Pseudomonadati</taxon>
        <taxon>Nitrospirota</taxon>
        <taxon>Nitrospiria</taxon>
        <taxon>Nitrospirales</taxon>
        <taxon>Nitrospiraceae</taxon>
        <taxon>Nitrospira</taxon>
    </lineage>
</organism>
<dbReference type="GO" id="GO:0032196">
    <property type="term" value="P:transposition"/>
    <property type="evidence" value="ECO:0007669"/>
    <property type="project" value="TreeGrafter"/>
</dbReference>
<accession>A0A0S4L6D4</accession>
<protein>
    <submittedName>
        <fullName evidence="3">Transposase</fullName>
    </submittedName>
</protein>